<keyword evidence="1" id="KW-0472">Membrane</keyword>
<dbReference type="SUPFAM" id="SSF53300">
    <property type="entry name" value="vWA-like"/>
    <property type="match status" value="1"/>
</dbReference>
<accession>A0A285N5G0</accession>
<reference evidence="4" key="1">
    <citation type="submission" date="2017-09" db="EMBL/GenBank/DDBJ databases">
        <authorList>
            <person name="Varghese N."/>
            <person name="Submissions S."/>
        </authorList>
    </citation>
    <scope>NUCLEOTIDE SEQUENCE [LARGE SCALE GENOMIC DNA]</scope>
    <source>
        <strain evidence="4">DSM 15103</strain>
    </source>
</reference>
<evidence type="ECO:0000313" key="4">
    <source>
        <dbReference type="Proteomes" id="UP000219036"/>
    </source>
</evidence>
<sequence>MVEFKYLIFLVPGVITIICVIVCSIIYRSSKITYFPHIELFGKPVRYISRYIPYLVVILVILLTAIAVHPYRTEKLFTQKKVYNIVVCLDVSNSMKEKRKLEIAKNVLRDFVLERDIEDRIGIVVFDNLPFRVVPLTTDRGKILRLIPKIHPAMVDIGGTSMYDALIDALDMFNPALKNKIVILLSDGGDINSKNTIEDVILKNRTVKAKIYTIGISSGIHSFALERLAYSSGAKPFFVTGDYREALQGIFREINRLEPSFVQEYSYEVEKPVDFYLKILAFLVGSVILVKILTKREI</sequence>
<feature type="domain" description="VWFA" evidence="2">
    <location>
        <begin position="84"/>
        <end position="254"/>
    </location>
</feature>
<dbReference type="SMART" id="SM00327">
    <property type="entry name" value="VWA"/>
    <property type="match status" value="1"/>
</dbReference>
<dbReference type="PROSITE" id="PS50234">
    <property type="entry name" value="VWFA"/>
    <property type="match status" value="1"/>
</dbReference>
<dbReference type="InterPro" id="IPR051266">
    <property type="entry name" value="CLCR"/>
</dbReference>
<keyword evidence="1" id="KW-1133">Transmembrane helix</keyword>
<dbReference type="Pfam" id="PF13519">
    <property type="entry name" value="VWA_2"/>
    <property type="match status" value="1"/>
</dbReference>
<dbReference type="InterPro" id="IPR002035">
    <property type="entry name" value="VWF_A"/>
</dbReference>
<dbReference type="InterPro" id="IPR036465">
    <property type="entry name" value="vWFA_dom_sf"/>
</dbReference>
<keyword evidence="4" id="KW-1185">Reference proteome</keyword>
<organism evidence="3 4">
    <name type="scientific">Persephonella hydrogeniphila</name>
    <dbReference type="NCBI Taxonomy" id="198703"/>
    <lineage>
        <taxon>Bacteria</taxon>
        <taxon>Pseudomonadati</taxon>
        <taxon>Aquificota</taxon>
        <taxon>Aquificia</taxon>
        <taxon>Aquificales</taxon>
        <taxon>Hydrogenothermaceae</taxon>
        <taxon>Persephonella</taxon>
    </lineage>
</organism>
<dbReference type="PANTHER" id="PTHR10579:SF43">
    <property type="entry name" value="ZINC FINGER (C3HC4-TYPE RING FINGER) FAMILY PROTEIN"/>
    <property type="match status" value="1"/>
</dbReference>
<feature type="transmembrane region" description="Helical" evidence="1">
    <location>
        <begin position="48"/>
        <end position="71"/>
    </location>
</feature>
<dbReference type="AlphaFoldDB" id="A0A285N5G0"/>
<evidence type="ECO:0000256" key="1">
    <source>
        <dbReference type="SAM" id="Phobius"/>
    </source>
</evidence>
<feature type="transmembrane region" description="Helical" evidence="1">
    <location>
        <begin position="6"/>
        <end position="27"/>
    </location>
</feature>
<protein>
    <submittedName>
        <fullName evidence="3">Ca-activated chloride channel family protein</fullName>
    </submittedName>
</protein>
<dbReference type="PANTHER" id="PTHR10579">
    <property type="entry name" value="CALCIUM-ACTIVATED CHLORIDE CHANNEL REGULATOR"/>
    <property type="match status" value="1"/>
</dbReference>
<dbReference type="OrthoDB" id="9781333at2"/>
<name>A0A285N5G0_9AQUI</name>
<keyword evidence="1" id="KW-0812">Transmembrane</keyword>
<proteinExistence type="predicted"/>
<dbReference type="Proteomes" id="UP000219036">
    <property type="component" value="Unassembled WGS sequence"/>
</dbReference>
<dbReference type="Gene3D" id="3.40.50.410">
    <property type="entry name" value="von Willebrand factor, type A domain"/>
    <property type="match status" value="1"/>
</dbReference>
<evidence type="ECO:0000259" key="2">
    <source>
        <dbReference type="PROSITE" id="PS50234"/>
    </source>
</evidence>
<gene>
    <name evidence="3" type="ORF">SAMN06265182_0254</name>
</gene>
<evidence type="ECO:0000313" key="3">
    <source>
        <dbReference type="EMBL" id="SNZ02961.1"/>
    </source>
</evidence>
<dbReference type="EMBL" id="OBEI01000001">
    <property type="protein sequence ID" value="SNZ02961.1"/>
    <property type="molecule type" value="Genomic_DNA"/>
</dbReference>